<feature type="coiled-coil region" evidence="1">
    <location>
        <begin position="327"/>
        <end position="361"/>
    </location>
</feature>
<gene>
    <name evidence="3" type="ORF">EP47_09125</name>
</gene>
<keyword evidence="2" id="KW-1133">Transmembrane helix</keyword>
<dbReference type="RefSeq" id="WP_035889142.1">
    <property type="nucleotide sequence ID" value="NZ_JNCF01000020.1"/>
</dbReference>
<keyword evidence="2" id="KW-0812">Transmembrane</keyword>
<keyword evidence="4" id="KW-1185">Reference proteome</keyword>
<evidence type="ECO:0000256" key="2">
    <source>
        <dbReference type="SAM" id="Phobius"/>
    </source>
</evidence>
<keyword evidence="1" id="KW-0175">Coiled coil</keyword>
<reference evidence="3 4" key="1">
    <citation type="submission" date="2014-05" db="EMBL/GenBank/DDBJ databases">
        <authorList>
            <person name="Rizzardi K."/>
            <person name="Winiecka-Krusnell J."/>
            <person name="Ramliden M."/>
            <person name="Alm E."/>
            <person name="Andersson S."/>
            <person name="Byfors S."/>
        </authorList>
    </citation>
    <scope>NUCLEOTIDE SEQUENCE [LARGE SCALE GENOMIC DNA]</scope>
    <source>
        <strain evidence="3 4">LEGN</strain>
    </source>
</reference>
<evidence type="ECO:0000256" key="1">
    <source>
        <dbReference type="SAM" id="Coils"/>
    </source>
</evidence>
<comment type="caution">
    <text evidence="3">The sequence shown here is derived from an EMBL/GenBank/DDBJ whole genome shotgun (WGS) entry which is preliminary data.</text>
</comment>
<feature type="transmembrane region" description="Helical" evidence="2">
    <location>
        <begin position="105"/>
        <end position="122"/>
    </location>
</feature>
<protein>
    <submittedName>
        <fullName evidence="3">Microtubule-binding protein</fullName>
    </submittedName>
</protein>
<dbReference type="InterPro" id="IPR049966">
    <property type="entry name" value="T4SS_LegC2C7"/>
</dbReference>
<keyword evidence="2" id="KW-0472">Membrane</keyword>
<dbReference type="NCBIfam" id="NF043058">
    <property type="entry name" value="T4SS_LegC2C7"/>
    <property type="match status" value="1"/>
</dbReference>
<dbReference type="AlphaFoldDB" id="A0A0A2SQ70"/>
<dbReference type="EMBL" id="JNCF01000020">
    <property type="protein sequence ID" value="KGP63285.1"/>
    <property type="molecule type" value="Genomic_DNA"/>
</dbReference>
<sequence length="407" mass="46289">MTDTPANLAIGIHEENTSPDFSPSTNNSEKLIKNLKELETTQENFAQIKKHIGAIIDAIAKNRSLFSRAAVYWEEMPLWLKIIAGLAIVVPTLVLGIAIQVISLIVVSILSLALYVGCALILENHVKKEEHVTERLKENMITLADSLGSVIESFEPLRKQIAAEIEYFHQENERLNLNIIELGDQIEQLTIQAEQLQQTQQSLQKTKEKLEKTAETLDEKVKIQAELLQINQKELQKTREAIAKNELELSEKIIELANVKKELGIEIEKTESISRELKKAVESLSKTTIQDQNQRESFQNKLNNFLTNKEESFKKVADRICDAERALSLAKEELNFSNQRYQELLERQEQVLERLEQIKLHRKPMYSNANILSKLGILAQEENKASKCDPLAENNTMNTQSQIALTA</sequence>
<dbReference type="OrthoDB" id="5650412at2"/>
<evidence type="ECO:0000313" key="3">
    <source>
        <dbReference type="EMBL" id="KGP63285.1"/>
    </source>
</evidence>
<organism evidence="3 4">
    <name type="scientific">Legionella norrlandica</name>
    <dbReference type="NCBI Taxonomy" id="1498499"/>
    <lineage>
        <taxon>Bacteria</taxon>
        <taxon>Pseudomonadati</taxon>
        <taxon>Pseudomonadota</taxon>
        <taxon>Gammaproteobacteria</taxon>
        <taxon>Legionellales</taxon>
        <taxon>Legionellaceae</taxon>
        <taxon>Legionella</taxon>
    </lineage>
</organism>
<accession>A0A0A2SQ70</accession>
<evidence type="ECO:0000313" key="4">
    <source>
        <dbReference type="Proteomes" id="UP000054422"/>
    </source>
</evidence>
<dbReference type="Proteomes" id="UP000054422">
    <property type="component" value="Unassembled WGS sequence"/>
</dbReference>
<dbReference type="STRING" id="1498499.EP47_09125"/>
<feature type="coiled-coil region" evidence="1">
    <location>
        <begin position="172"/>
        <end position="287"/>
    </location>
</feature>
<feature type="transmembrane region" description="Helical" evidence="2">
    <location>
        <begin position="78"/>
        <end position="99"/>
    </location>
</feature>
<proteinExistence type="predicted"/>
<name>A0A0A2SQ70_9GAMM</name>